<dbReference type="InterPro" id="IPR043502">
    <property type="entry name" value="DNA/RNA_pol_sf"/>
</dbReference>
<evidence type="ECO:0000313" key="2">
    <source>
        <dbReference type="EMBL" id="AEH42861.1"/>
    </source>
</evidence>
<dbReference type="RefSeq" id="YP_006072996.1">
    <property type="nucleotide sequence ID" value="NC_017598.1"/>
</dbReference>
<sequence>MIPKPDSSEKGPLGIPTMLDRAVQAVYHMAIDPVVECQSDPNSYGFRKYRSTHDAITRLRTLLDKDNSPQWMLDADVAKCFDQISHAFLITRTPICDKDVLESWLKSGVMNGVELAPTEVGTPQGGIISPLLCNIALNGLEHAVKTSVGRSDYQKKLGSRPKVHTTRYADDFIITGVNEGLLTRQVRPAVEKFLDERNLKLKEAKTRIIHIEEGVDFLGFNLRRHPYRPELNKAPSRLDKDNQKGKTVLIIRPSKNNVERLVGKIRKIIVPARPIEYIIRDLNPILRGWAEYFRISYHSVEVMGKLGHYIWTKMWIWARKRHSKKNAEWIYKRYVNASTDRKWRFGASPEASIYDLSTVTHWKLTPMKQDINPYTEEGELYYEARRKDMGAAKFRSAVYRKYKYRCPECGDTLHGEEPVELHPSYYPRGPRRQVDAG</sequence>
<feature type="domain" description="Reverse transcriptase" evidence="1">
    <location>
        <begin position="1"/>
        <end position="222"/>
    </location>
</feature>
<geneLocation type="mitochondrion" evidence="2"/>
<dbReference type="InterPro" id="IPR000477">
    <property type="entry name" value="RT_dom"/>
</dbReference>
<name>H9LR25_NITHY</name>
<dbReference type="InterPro" id="IPR051083">
    <property type="entry name" value="GrpII_Intron_Splice-Mob/Def"/>
</dbReference>
<dbReference type="Pfam" id="PF08388">
    <property type="entry name" value="GIIM"/>
    <property type="match status" value="1"/>
</dbReference>
<dbReference type="PANTHER" id="PTHR34047">
    <property type="entry name" value="NUCLEAR INTRON MATURASE 1, MITOCHONDRIAL-RELATED"/>
    <property type="match status" value="1"/>
</dbReference>
<dbReference type="PROSITE" id="PS50878">
    <property type="entry name" value="RT_POL"/>
    <property type="match status" value="1"/>
</dbReference>
<organism evidence="2">
    <name type="scientific">Nitella hyalina</name>
    <name type="common">Many-branched stonewort</name>
    <dbReference type="NCBI Taxonomy" id="181804"/>
    <lineage>
        <taxon>Eukaryota</taxon>
        <taxon>Viridiplantae</taxon>
        <taxon>Streptophyta</taxon>
        <taxon>Charophyceae</taxon>
        <taxon>Charales</taxon>
        <taxon>Characeae</taxon>
        <taxon>Nitella</taxon>
    </lineage>
</organism>
<dbReference type="InterPro" id="IPR013597">
    <property type="entry name" value="Mat_intron_G2"/>
</dbReference>
<proteinExistence type="predicted"/>
<reference evidence="2" key="1">
    <citation type="journal article" date="2020" name="Plants (Basel)">
        <title>Evolutionary Trends in the Mitochondrial Genome of Archaeplastida: How Does the GC Bias Affect the Transition from Water to Land?</title>
        <authorList>
            <person name="Pedrola-Monfort J."/>
            <person name="Lazaro-Gimeno D."/>
            <person name="Boluda C.G."/>
            <person name="Pedrola L."/>
            <person name="Garmendia A."/>
            <person name="Soler C."/>
            <person name="Soriano J.M."/>
        </authorList>
    </citation>
    <scope>NUCLEOTIDE SEQUENCE</scope>
</reference>
<dbReference type="AlphaFoldDB" id="H9LR25"/>
<keyword evidence="2" id="KW-0496">Mitochondrion</keyword>
<accession>H9LR25</accession>
<dbReference type="CDD" id="cd01651">
    <property type="entry name" value="RT_G2_intron"/>
    <property type="match status" value="1"/>
</dbReference>
<evidence type="ECO:0000259" key="1">
    <source>
        <dbReference type="PROSITE" id="PS50878"/>
    </source>
</evidence>
<dbReference type="Pfam" id="PF00078">
    <property type="entry name" value="RVT_1"/>
    <property type="match status" value="1"/>
</dbReference>
<gene>
    <name evidence="2" type="primary">orf557</name>
    <name evidence="2" type="ORF">NhyaMp01</name>
</gene>
<protein>
    <recommendedName>
        <fullName evidence="1">Reverse transcriptase domain-containing protein</fullName>
    </recommendedName>
</protein>
<dbReference type="GeneID" id="12079340"/>
<dbReference type="EMBL" id="JF810595">
    <property type="protein sequence ID" value="AEH42861.1"/>
    <property type="molecule type" value="Genomic_DNA"/>
</dbReference>
<dbReference type="PANTHER" id="PTHR34047:SF8">
    <property type="entry name" value="PROTEIN YKFC"/>
    <property type="match status" value="1"/>
</dbReference>
<dbReference type="SUPFAM" id="SSF56672">
    <property type="entry name" value="DNA/RNA polymerases"/>
    <property type="match status" value="1"/>
</dbReference>